<name>A0AA38LEX4_TAXCH</name>
<gene>
    <name evidence="1" type="ORF">KI387_016035</name>
</gene>
<evidence type="ECO:0000313" key="1">
    <source>
        <dbReference type="EMBL" id="KAH9321396.1"/>
    </source>
</evidence>
<dbReference type="EMBL" id="JAHRHJ020000003">
    <property type="protein sequence ID" value="KAH9321396.1"/>
    <property type="molecule type" value="Genomic_DNA"/>
</dbReference>
<comment type="caution">
    <text evidence="1">The sequence shown here is derived from an EMBL/GenBank/DDBJ whole genome shotgun (WGS) entry which is preliminary data.</text>
</comment>
<protein>
    <submittedName>
        <fullName evidence="1">Uncharacterized protein</fullName>
    </submittedName>
</protein>
<evidence type="ECO:0000313" key="2">
    <source>
        <dbReference type="Proteomes" id="UP000824469"/>
    </source>
</evidence>
<dbReference type="AlphaFoldDB" id="A0AA38LEX4"/>
<reference evidence="1 2" key="1">
    <citation type="journal article" date="2021" name="Nat. Plants">
        <title>The Taxus genome provides insights into paclitaxel biosynthesis.</title>
        <authorList>
            <person name="Xiong X."/>
            <person name="Gou J."/>
            <person name="Liao Q."/>
            <person name="Li Y."/>
            <person name="Zhou Q."/>
            <person name="Bi G."/>
            <person name="Li C."/>
            <person name="Du R."/>
            <person name="Wang X."/>
            <person name="Sun T."/>
            <person name="Guo L."/>
            <person name="Liang H."/>
            <person name="Lu P."/>
            <person name="Wu Y."/>
            <person name="Zhang Z."/>
            <person name="Ro D.K."/>
            <person name="Shang Y."/>
            <person name="Huang S."/>
            <person name="Yan J."/>
        </authorList>
    </citation>
    <scope>NUCLEOTIDE SEQUENCE [LARGE SCALE GENOMIC DNA]</scope>
    <source>
        <strain evidence="1">Ta-2019</strain>
    </source>
</reference>
<dbReference type="Proteomes" id="UP000824469">
    <property type="component" value="Unassembled WGS sequence"/>
</dbReference>
<organism evidence="1 2">
    <name type="scientific">Taxus chinensis</name>
    <name type="common">Chinese yew</name>
    <name type="synonym">Taxus wallichiana var. chinensis</name>
    <dbReference type="NCBI Taxonomy" id="29808"/>
    <lineage>
        <taxon>Eukaryota</taxon>
        <taxon>Viridiplantae</taxon>
        <taxon>Streptophyta</taxon>
        <taxon>Embryophyta</taxon>
        <taxon>Tracheophyta</taxon>
        <taxon>Spermatophyta</taxon>
        <taxon>Pinopsida</taxon>
        <taxon>Pinidae</taxon>
        <taxon>Conifers II</taxon>
        <taxon>Cupressales</taxon>
        <taxon>Taxaceae</taxon>
        <taxon>Taxus</taxon>
    </lineage>
</organism>
<sequence length="153" mass="18181">MIIWSRHTQVKLEYTSYDEECARMNKKNEERLTEGLQRSQQKKVTYNIVRYVPRDRCLLTSNTQRYQKTLDSSVEILSLPASDLRSIDCGCDAKNIYVATAFLRKGASSYLSYNLTACLRIWLWLPSRRKIESRFASCIHNLHWLLRWHFVDR</sequence>
<proteinExistence type="predicted"/>
<feature type="non-terminal residue" evidence="1">
    <location>
        <position position="153"/>
    </location>
</feature>
<keyword evidence="2" id="KW-1185">Reference proteome</keyword>
<accession>A0AA38LEX4</accession>